<evidence type="ECO:0000256" key="4">
    <source>
        <dbReference type="ARBA" id="ARBA00022840"/>
    </source>
</evidence>
<dbReference type="EMBL" id="CP011280">
    <property type="protein sequence ID" value="AKC95271.1"/>
    <property type="molecule type" value="Genomic_DNA"/>
</dbReference>
<feature type="domain" description="ABC transporter" evidence="8">
    <location>
        <begin position="317"/>
        <end position="511"/>
    </location>
</feature>
<dbReference type="Pfam" id="PF00005">
    <property type="entry name" value="ABC_tran"/>
    <property type="match status" value="1"/>
</dbReference>
<dbReference type="GO" id="GO:0005524">
    <property type="term" value="F:ATP binding"/>
    <property type="evidence" value="ECO:0007669"/>
    <property type="project" value="UniProtKB-KW"/>
</dbReference>
<dbReference type="PROSITE" id="PS50893">
    <property type="entry name" value="ABC_TRANSPORTER_2"/>
    <property type="match status" value="1"/>
</dbReference>
<keyword evidence="5 7" id="KW-1133">Transmembrane helix</keyword>
<dbReference type="GO" id="GO:0016887">
    <property type="term" value="F:ATP hydrolysis activity"/>
    <property type="evidence" value="ECO:0007669"/>
    <property type="project" value="InterPro"/>
</dbReference>
<dbReference type="OrthoDB" id="92600at2"/>
<dbReference type="HOGENOM" id="CLU_000604_84_3_0"/>
<evidence type="ECO:0000256" key="6">
    <source>
        <dbReference type="ARBA" id="ARBA00023136"/>
    </source>
</evidence>
<dbReference type="InterPro" id="IPR017871">
    <property type="entry name" value="ABC_transporter-like_CS"/>
</dbReference>
<evidence type="ECO:0000256" key="7">
    <source>
        <dbReference type="SAM" id="Phobius"/>
    </source>
</evidence>
<comment type="subcellular location">
    <subcellularLocation>
        <location evidence="1">Cell membrane</location>
        <topology evidence="1">Multi-pass membrane protein</topology>
    </subcellularLocation>
</comment>
<evidence type="ECO:0000256" key="2">
    <source>
        <dbReference type="ARBA" id="ARBA00022692"/>
    </source>
</evidence>
<keyword evidence="4" id="KW-0067">ATP-binding</keyword>
<dbReference type="GO" id="GO:0015421">
    <property type="term" value="F:ABC-type oligopeptide transporter activity"/>
    <property type="evidence" value="ECO:0007669"/>
    <property type="project" value="TreeGrafter"/>
</dbReference>
<proteinExistence type="predicted"/>
<dbReference type="InterPro" id="IPR011527">
    <property type="entry name" value="ABC1_TM_dom"/>
</dbReference>
<dbReference type="InterPro" id="IPR003439">
    <property type="entry name" value="ABC_transporter-like_ATP-bd"/>
</dbReference>
<dbReference type="PATRIC" id="fig|1069640.6.peg.312"/>
<reference evidence="10 11" key="1">
    <citation type="journal article" date="2012" name="BMC Genomics">
        <title>Genomic sequence analysis and characterization of Sneathia amnii sp. nov.</title>
        <authorList>
            <consortium name="Vaginal Microbiome Consortium (additional members)"/>
            <person name="Harwich M.D.Jr."/>
            <person name="Serrano M.G."/>
            <person name="Fettweis J.M."/>
            <person name="Alves J.M."/>
            <person name="Reimers M.A."/>
            <person name="Buck G.A."/>
            <person name="Jefferson K.K."/>
        </authorList>
    </citation>
    <scope>NUCLEOTIDE SEQUENCE [LARGE SCALE GENOMIC DNA]</scope>
    <source>
        <strain evidence="10 11">SN35</strain>
    </source>
</reference>
<dbReference type="SMART" id="SM00382">
    <property type="entry name" value="AAA"/>
    <property type="match status" value="1"/>
</dbReference>
<dbReference type="PROSITE" id="PS00211">
    <property type="entry name" value="ABC_TRANSPORTER_1"/>
    <property type="match status" value="1"/>
</dbReference>
<feature type="transmembrane region" description="Helical" evidence="7">
    <location>
        <begin position="12"/>
        <end position="36"/>
    </location>
</feature>
<dbReference type="SUPFAM" id="SSF52540">
    <property type="entry name" value="P-loop containing nucleoside triphosphate hydrolases"/>
    <property type="match status" value="1"/>
</dbReference>
<feature type="transmembrane region" description="Helical" evidence="7">
    <location>
        <begin position="123"/>
        <end position="141"/>
    </location>
</feature>
<dbReference type="Gene3D" id="3.40.50.300">
    <property type="entry name" value="P-loop containing nucleotide triphosphate hydrolases"/>
    <property type="match status" value="1"/>
</dbReference>
<dbReference type="AlphaFoldDB" id="A0A0E3ZBR7"/>
<organism evidence="10 11">
    <name type="scientific">Sneathia vaginalis</name>
    <dbReference type="NCBI Taxonomy" id="187101"/>
    <lineage>
        <taxon>Bacteria</taxon>
        <taxon>Fusobacteriati</taxon>
        <taxon>Fusobacteriota</taxon>
        <taxon>Fusobacteriia</taxon>
        <taxon>Fusobacteriales</taxon>
        <taxon>Leptotrichiaceae</taxon>
        <taxon>Sneathia</taxon>
    </lineage>
</organism>
<dbReference type="PROSITE" id="PS50929">
    <property type="entry name" value="ABC_TM1F"/>
    <property type="match status" value="1"/>
</dbReference>
<protein>
    <recommendedName>
        <fullName evidence="12">ABC transporter ATP-binding protein</fullName>
    </recommendedName>
</protein>
<dbReference type="InterPro" id="IPR036640">
    <property type="entry name" value="ABC1_TM_sf"/>
</dbReference>
<evidence type="ECO:0000259" key="8">
    <source>
        <dbReference type="PROSITE" id="PS50893"/>
    </source>
</evidence>
<dbReference type="RefSeq" id="WP_046328377.1">
    <property type="nucleotide sequence ID" value="NZ_CP011280.1"/>
</dbReference>
<dbReference type="InterPro" id="IPR003593">
    <property type="entry name" value="AAA+_ATPase"/>
</dbReference>
<dbReference type="PANTHER" id="PTHR43394">
    <property type="entry name" value="ATP-DEPENDENT PERMEASE MDL1, MITOCHONDRIAL"/>
    <property type="match status" value="1"/>
</dbReference>
<evidence type="ECO:0000256" key="1">
    <source>
        <dbReference type="ARBA" id="ARBA00004651"/>
    </source>
</evidence>
<dbReference type="STRING" id="187101.VC03_01650"/>
<dbReference type="Pfam" id="PF00664">
    <property type="entry name" value="ABC_membrane"/>
    <property type="match status" value="1"/>
</dbReference>
<name>A0A0E3ZBR7_9FUSO</name>
<dbReference type="KEGG" id="sns:VC03_01650"/>
<feature type="transmembrane region" description="Helical" evidence="7">
    <location>
        <begin position="231"/>
        <end position="255"/>
    </location>
</feature>
<dbReference type="GO" id="GO:0005886">
    <property type="term" value="C:plasma membrane"/>
    <property type="evidence" value="ECO:0007669"/>
    <property type="project" value="UniProtKB-SubCell"/>
</dbReference>
<feature type="transmembrane region" description="Helical" evidence="7">
    <location>
        <begin position="48"/>
        <end position="72"/>
    </location>
</feature>
<keyword evidence="2 7" id="KW-0812">Transmembrane</keyword>
<dbReference type="InterPro" id="IPR027417">
    <property type="entry name" value="P-loop_NTPase"/>
</dbReference>
<dbReference type="SUPFAM" id="SSF90123">
    <property type="entry name" value="ABC transporter transmembrane region"/>
    <property type="match status" value="1"/>
</dbReference>
<keyword evidence="11" id="KW-1185">Reference proteome</keyword>
<evidence type="ECO:0000259" key="9">
    <source>
        <dbReference type="PROSITE" id="PS50929"/>
    </source>
</evidence>
<dbReference type="PANTHER" id="PTHR43394:SF1">
    <property type="entry name" value="ATP-BINDING CASSETTE SUB-FAMILY B MEMBER 10, MITOCHONDRIAL"/>
    <property type="match status" value="1"/>
</dbReference>
<feature type="domain" description="ABC transmembrane type-1" evidence="9">
    <location>
        <begin position="13"/>
        <end position="290"/>
    </location>
</feature>
<keyword evidence="3" id="KW-0547">Nucleotide-binding</keyword>
<dbReference type="Gene3D" id="1.20.1560.10">
    <property type="entry name" value="ABC transporter type 1, transmembrane domain"/>
    <property type="match status" value="1"/>
</dbReference>
<feature type="transmembrane region" description="Helical" evidence="7">
    <location>
        <begin position="147"/>
        <end position="165"/>
    </location>
</feature>
<evidence type="ECO:0000313" key="11">
    <source>
        <dbReference type="Proteomes" id="UP000033103"/>
    </source>
</evidence>
<sequence length="512" mass="59725">MIKYIMKNKKYLLISVLFYFLSSVFNILVSYSMGFFTNASLKKELNIVIIWALITLLSIVISNFFQGITIFFRGRFSSYAILNLKNEIYKKILKIENNKDVDNYFSIINADIEILKKDYFEGIVLFISIIIKIVISCIAILALNFEIFILFIIITIPTTFFLPFLKKKLSLKKSKMSKNNFLFTKELKNYLFGNDVIIQFDKRNNFILRLLKIDKDFELSKEENKNWDSNVSLFSTTLVMVSQMFCMIIGAYYIYLGKIEIGTMITTTQLLNYIVLPISSLNSNFVKIKSTKKIIEKIDNILKINELNNLENIDGDIEFKNFSVKFDNKILYKNFNYSFKKGNRYLIRGASGTGKTILIKSLLKRNNNYYGEIFINNKNIKDLSQKNILDKIIYVSQNDYIFDVGVSENIKLFDDFEVSEIIKELEIKTNINDIVELSGGEKQKINLARAFIREADVYIFDEPTNFLDYKSKQKVIDKIFSLKNKIILVISHDTDRSFIDKFDHIIELGDIN</sequence>
<accession>A0A0E3ZBR7</accession>
<evidence type="ECO:0000313" key="10">
    <source>
        <dbReference type="EMBL" id="AKC95271.1"/>
    </source>
</evidence>
<dbReference type="InterPro" id="IPR039421">
    <property type="entry name" value="Type_1_exporter"/>
</dbReference>
<evidence type="ECO:0000256" key="5">
    <source>
        <dbReference type="ARBA" id="ARBA00022989"/>
    </source>
</evidence>
<gene>
    <name evidence="10" type="ORF">VC03_01650</name>
</gene>
<keyword evidence="6 7" id="KW-0472">Membrane</keyword>
<dbReference type="CDD" id="cd03228">
    <property type="entry name" value="ABCC_MRP_Like"/>
    <property type="match status" value="1"/>
</dbReference>
<evidence type="ECO:0008006" key="12">
    <source>
        <dbReference type="Google" id="ProtNLM"/>
    </source>
</evidence>
<dbReference type="Proteomes" id="UP000033103">
    <property type="component" value="Chromosome"/>
</dbReference>
<evidence type="ECO:0000256" key="3">
    <source>
        <dbReference type="ARBA" id="ARBA00022741"/>
    </source>
</evidence>